<dbReference type="NCBIfam" id="TIGR04409">
    <property type="entry name" value="LptC_YrbK"/>
    <property type="match status" value="1"/>
</dbReference>
<dbReference type="eggNOG" id="COG3117">
    <property type="taxonomic scope" value="Bacteria"/>
</dbReference>
<dbReference type="PANTHER" id="PTHR37481">
    <property type="entry name" value="LIPOPOLYSACCHARIDE EXPORT SYSTEM PROTEIN LPTC"/>
    <property type="match status" value="1"/>
</dbReference>
<keyword evidence="4 6" id="KW-1133">Transmembrane helix</keyword>
<keyword evidence="5 6" id="KW-0472">Membrane</keyword>
<organism evidence="7 8">
    <name type="scientific">Herminiimonas arsenicoxydans</name>
    <dbReference type="NCBI Taxonomy" id="204773"/>
    <lineage>
        <taxon>Bacteria</taxon>
        <taxon>Pseudomonadati</taxon>
        <taxon>Pseudomonadota</taxon>
        <taxon>Betaproteobacteria</taxon>
        <taxon>Burkholderiales</taxon>
        <taxon>Oxalobacteraceae</taxon>
        <taxon>Herminiimonas</taxon>
    </lineage>
</organism>
<dbReference type="InterPro" id="IPR026265">
    <property type="entry name" value="LptC"/>
</dbReference>
<reference evidence="7 8" key="1">
    <citation type="journal article" date="2007" name="PLoS Genet.">
        <title>A tale of two oxidation states: bacterial colonization of arsenic-rich environments.</title>
        <authorList>
            <person name="Muller D."/>
            <person name="Medigue C."/>
            <person name="Koechler S."/>
            <person name="Barbe V."/>
            <person name="Barakat M."/>
            <person name="Talla E."/>
            <person name="Bonnefoy V."/>
            <person name="Krin E."/>
            <person name="Arsene-Ploetze F."/>
            <person name="Carapito C."/>
            <person name="Chandler M."/>
            <person name="Cournoyer B."/>
            <person name="Cruveiller S."/>
            <person name="Dossat C."/>
            <person name="Duval S."/>
            <person name="Heymann M."/>
            <person name="Leize E."/>
            <person name="Lieutaud A."/>
            <person name="Lievremont D."/>
            <person name="Makita Y."/>
            <person name="Mangenot S."/>
            <person name="Nitschke W."/>
            <person name="Ortet P."/>
            <person name="Perdrial N."/>
            <person name="Schoepp B."/>
            <person name="Siguier N."/>
            <person name="Simeonova D.D."/>
            <person name="Rouy Z."/>
            <person name="Segurens B."/>
            <person name="Turlin E."/>
            <person name="Vallenet D."/>
            <person name="Van Dorsselaer A."/>
            <person name="Weiss S."/>
            <person name="Weissenbach J."/>
            <person name="Lett M.C."/>
            <person name="Danchin A."/>
            <person name="Bertin P.N."/>
        </authorList>
    </citation>
    <scope>NUCLEOTIDE SEQUENCE [LARGE SCALE GENOMIC DNA]</scope>
    <source>
        <strain evidence="8">ULPAs1</strain>
    </source>
</reference>
<evidence type="ECO:0000256" key="6">
    <source>
        <dbReference type="SAM" id="Phobius"/>
    </source>
</evidence>
<dbReference type="PANTHER" id="PTHR37481:SF1">
    <property type="entry name" value="LIPOPOLYSACCHARIDE EXPORT SYSTEM PROTEIN LPTC"/>
    <property type="match status" value="1"/>
</dbReference>
<evidence type="ECO:0000313" key="7">
    <source>
        <dbReference type="EMBL" id="CAL63215.1"/>
    </source>
</evidence>
<protein>
    <recommendedName>
        <fullName evidence="9">Lipopolysaccharide export system protein LptC</fullName>
    </recommendedName>
</protein>
<dbReference type="Proteomes" id="UP000006697">
    <property type="component" value="Chromosome"/>
</dbReference>
<evidence type="ECO:0000256" key="2">
    <source>
        <dbReference type="ARBA" id="ARBA00022519"/>
    </source>
</evidence>
<dbReference type="Gene3D" id="2.60.450.10">
    <property type="entry name" value="Lipopolysaccharide (LPS) transport protein A like domain"/>
    <property type="match status" value="1"/>
</dbReference>
<dbReference type="GO" id="GO:0015221">
    <property type="term" value="F:lipopolysaccharide transmembrane transporter activity"/>
    <property type="evidence" value="ECO:0007669"/>
    <property type="project" value="InterPro"/>
</dbReference>
<evidence type="ECO:0000256" key="3">
    <source>
        <dbReference type="ARBA" id="ARBA00022692"/>
    </source>
</evidence>
<evidence type="ECO:0000256" key="5">
    <source>
        <dbReference type="ARBA" id="ARBA00023136"/>
    </source>
</evidence>
<gene>
    <name evidence="7" type="ordered locus">HEAR3106</name>
</gene>
<evidence type="ECO:0000256" key="4">
    <source>
        <dbReference type="ARBA" id="ARBA00022989"/>
    </source>
</evidence>
<accession>A4G9M8</accession>
<keyword evidence="8" id="KW-1185">Reference proteome</keyword>
<dbReference type="GO" id="GO:0017089">
    <property type="term" value="F:glycolipid transfer activity"/>
    <property type="evidence" value="ECO:0007669"/>
    <property type="project" value="TreeGrafter"/>
</dbReference>
<evidence type="ECO:0000313" key="8">
    <source>
        <dbReference type="Proteomes" id="UP000006697"/>
    </source>
</evidence>
<sequence>MKSANSANGVRLIVLIALSAALALGSFWLVEVMQRQTEDSLPARARTEPDFYVEKFNFVRMGKTGEARYNLTGTEMKHYPQDDSYQIQNPVMHSYSMDKPPMVSRSLRATITNNSSEVHMYDNVHINRPASATSRHFQLKTSYLLLLPDDDVMKTPKPVEITIGESVLTGAGMFANNASGEFRLSSNVKGQYQPPNITR</sequence>
<dbReference type="Pfam" id="PF06835">
    <property type="entry name" value="LptC"/>
    <property type="match status" value="1"/>
</dbReference>
<dbReference type="KEGG" id="har:HEAR3106"/>
<evidence type="ECO:0000256" key="1">
    <source>
        <dbReference type="ARBA" id="ARBA00022475"/>
    </source>
</evidence>
<dbReference type="EMBL" id="CU207211">
    <property type="protein sequence ID" value="CAL63215.1"/>
    <property type="molecule type" value="Genomic_DNA"/>
</dbReference>
<feature type="transmembrane region" description="Helical" evidence="6">
    <location>
        <begin position="12"/>
        <end position="30"/>
    </location>
</feature>
<name>A4G9M8_HERAR</name>
<dbReference type="GO" id="GO:0030288">
    <property type="term" value="C:outer membrane-bounded periplasmic space"/>
    <property type="evidence" value="ECO:0007669"/>
    <property type="project" value="TreeGrafter"/>
</dbReference>
<dbReference type="GO" id="GO:0005886">
    <property type="term" value="C:plasma membrane"/>
    <property type="evidence" value="ECO:0007669"/>
    <property type="project" value="InterPro"/>
</dbReference>
<dbReference type="OrthoDB" id="8589410at2"/>
<dbReference type="InterPro" id="IPR052363">
    <property type="entry name" value="LPS_export_LptC"/>
</dbReference>
<dbReference type="InterPro" id="IPR010664">
    <property type="entry name" value="LipoPS_assembly_LptC-rel"/>
</dbReference>
<dbReference type="HOGENOM" id="CLU_100563_2_1_4"/>
<keyword evidence="1" id="KW-1003">Cell membrane</keyword>
<dbReference type="AlphaFoldDB" id="A4G9M8"/>
<evidence type="ECO:0008006" key="9">
    <source>
        <dbReference type="Google" id="ProtNLM"/>
    </source>
</evidence>
<proteinExistence type="predicted"/>
<keyword evidence="3 6" id="KW-0812">Transmembrane</keyword>
<keyword evidence="2" id="KW-0997">Cell inner membrane</keyword>
<dbReference type="STRING" id="204773.HEAR3106"/>